<evidence type="ECO:0000256" key="4">
    <source>
        <dbReference type="SAM" id="Phobius"/>
    </source>
</evidence>
<protein>
    <recommendedName>
        <fullName evidence="7">Twin-arginine translocation pathway signal</fullName>
    </recommendedName>
</protein>
<sequence>MSSDKTTEPVEGDKTANEPVEGENNTDVAVVDEDSTATELDAETTAEGDDIATESDTPASSRRRGPLSWAASNWAAILLVVLLVASAGAAGGVYWWLYRPDQQTNSAAQQQAINAARDGTVALLSYSPDSLDKDLANAKSHLTGEFLKYYSQFTDQIVAPAAKQKGVKTEATVARAALSEMHPGDATVLVFVNQVTTSKDRPDPALATSSVMVKLTKTDGHWLISEFNPI</sequence>
<dbReference type="RefSeq" id="WP_232077168.1">
    <property type="nucleotide sequence ID" value="NZ_AP022561.1"/>
</dbReference>
<evidence type="ECO:0000313" key="6">
    <source>
        <dbReference type="Proteomes" id="UP000467327"/>
    </source>
</evidence>
<comment type="subcellular location">
    <subcellularLocation>
        <location evidence="1">Membrane</location>
    </subcellularLocation>
</comment>
<dbReference type="PANTHER" id="PTHR37042:SF4">
    <property type="entry name" value="OUTER MEMBRANE PROTEIN RV1973"/>
    <property type="match status" value="1"/>
</dbReference>
<evidence type="ECO:0008006" key="7">
    <source>
        <dbReference type="Google" id="ProtNLM"/>
    </source>
</evidence>
<dbReference type="PANTHER" id="PTHR37042">
    <property type="entry name" value="OUTER MEMBRANE PROTEIN RV1973"/>
    <property type="match status" value="1"/>
</dbReference>
<gene>
    <name evidence="5" type="ORF">MAIC_37620</name>
</gene>
<name>A0AAD1ME98_9MYCO</name>
<keyword evidence="4" id="KW-0812">Transmembrane</keyword>
<dbReference type="Proteomes" id="UP000467327">
    <property type="component" value="Chromosome"/>
</dbReference>
<keyword evidence="4" id="KW-1133">Transmembrane helix</keyword>
<organism evidence="5 6">
    <name type="scientific">Mycolicibacterium aichiense</name>
    <dbReference type="NCBI Taxonomy" id="1799"/>
    <lineage>
        <taxon>Bacteria</taxon>
        <taxon>Bacillati</taxon>
        <taxon>Actinomycetota</taxon>
        <taxon>Actinomycetes</taxon>
        <taxon>Mycobacteriales</taxon>
        <taxon>Mycobacteriaceae</taxon>
        <taxon>Mycolicibacterium</taxon>
    </lineage>
</organism>
<dbReference type="EMBL" id="AP022561">
    <property type="protein sequence ID" value="BBX08959.1"/>
    <property type="molecule type" value="Genomic_DNA"/>
</dbReference>
<reference evidence="5 6" key="1">
    <citation type="journal article" date="2019" name="Emerg. Microbes Infect.">
        <title>Comprehensive subspecies identification of 175 nontuberculous mycobacteria species based on 7547 genomic profiles.</title>
        <authorList>
            <person name="Matsumoto Y."/>
            <person name="Kinjo T."/>
            <person name="Motooka D."/>
            <person name="Nabeya D."/>
            <person name="Jung N."/>
            <person name="Uechi K."/>
            <person name="Horii T."/>
            <person name="Iida T."/>
            <person name="Fujita J."/>
            <person name="Nakamura S."/>
        </authorList>
    </citation>
    <scope>NUCLEOTIDE SEQUENCE [LARGE SCALE GENOMIC DNA]</scope>
    <source>
        <strain evidence="5 6">JCM 6376</strain>
    </source>
</reference>
<proteinExistence type="predicted"/>
<dbReference type="GO" id="GO:0016020">
    <property type="term" value="C:membrane"/>
    <property type="evidence" value="ECO:0007669"/>
    <property type="project" value="UniProtKB-SubCell"/>
</dbReference>
<dbReference type="AlphaFoldDB" id="A0AAD1ME98"/>
<evidence type="ECO:0000256" key="3">
    <source>
        <dbReference type="SAM" id="MobiDB-lite"/>
    </source>
</evidence>
<feature type="compositionally biased region" description="Acidic residues" evidence="3">
    <location>
        <begin position="30"/>
        <end position="53"/>
    </location>
</feature>
<feature type="compositionally biased region" description="Basic and acidic residues" evidence="3">
    <location>
        <begin position="1"/>
        <end position="16"/>
    </location>
</feature>
<feature type="transmembrane region" description="Helical" evidence="4">
    <location>
        <begin position="74"/>
        <end position="97"/>
    </location>
</feature>
<keyword evidence="6" id="KW-1185">Reference proteome</keyword>
<keyword evidence="2 4" id="KW-0472">Membrane</keyword>
<evidence type="ECO:0000313" key="5">
    <source>
        <dbReference type="EMBL" id="BBX08959.1"/>
    </source>
</evidence>
<evidence type="ECO:0000256" key="1">
    <source>
        <dbReference type="ARBA" id="ARBA00004370"/>
    </source>
</evidence>
<accession>A0AAD1ME98</accession>
<evidence type="ECO:0000256" key="2">
    <source>
        <dbReference type="ARBA" id="ARBA00023136"/>
    </source>
</evidence>
<feature type="region of interest" description="Disordered" evidence="3">
    <location>
        <begin position="1"/>
        <end position="65"/>
    </location>
</feature>
<dbReference type="KEGG" id="maic:MAIC_37620"/>